<keyword evidence="1" id="KW-0022">Alpha-amylase inhibitor</keyword>
<dbReference type="Pfam" id="PF01356">
    <property type="entry name" value="A_amylase_inhib"/>
    <property type="match status" value="1"/>
</dbReference>
<dbReference type="GO" id="GO:0015066">
    <property type="term" value="F:alpha-amylase inhibitor activity"/>
    <property type="evidence" value="ECO:0007669"/>
    <property type="project" value="UniProtKB-KW"/>
</dbReference>
<sequence length="102" mass="10764">MSLIKKAGIAGTALLATLLTGVLTAPAAHAAAGDTAPDCVDRYVDGYPSSIYVKLTNNCSTTKKVKADIKLGGDSPCWTLKPGAEKIWWYEGLGSYRKTVLC</sequence>
<dbReference type="EMBL" id="CP060828">
    <property type="protein sequence ID" value="QNP68051.1"/>
    <property type="molecule type" value="Genomic_DNA"/>
</dbReference>
<evidence type="ECO:0000256" key="3">
    <source>
        <dbReference type="SAM" id="SignalP"/>
    </source>
</evidence>
<name>A0A7H0I5I5_9ACTN</name>
<keyword evidence="5" id="KW-1185">Reference proteome</keyword>
<organism evidence="4 5">
    <name type="scientific">Streptomyces roseirectus</name>
    <dbReference type="NCBI Taxonomy" id="2768066"/>
    <lineage>
        <taxon>Bacteria</taxon>
        <taxon>Bacillati</taxon>
        <taxon>Actinomycetota</taxon>
        <taxon>Actinomycetes</taxon>
        <taxon>Kitasatosporales</taxon>
        <taxon>Streptomycetaceae</taxon>
        <taxon>Streptomyces</taxon>
    </lineage>
</organism>
<evidence type="ECO:0000313" key="4">
    <source>
        <dbReference type="EMBL" id="QNP68051.1"/>
    </source>
</evidence>
<dbReference type="RefSeq" id="WP_187745094.1">
    <property type="nucleotide sequence ID" value="NZ_CP060828.1"/>
</dbReference>
<gene>
    <name evidence="4" type="ORF">IAG44_00190</name>
</gene>
<evidence type="ECO:0000313" key="5">
    <source>
        <dbReference type="Proteomes" id="UP000516052"/>
    </source>
</evidence>
<evidence type="ECO:0000256" key="2">
    <source>
        <dbReference type="ARBA" id="ARBA00023157"/>
    </source>
</evidence>
<dbReference type="InterPro" id="IPR036379">
    <property type="entry name" value="A-amylase_inhib_sf"/>
</dbReference>
<keyword evidence="3" id="KW-0732">Signal</keyword>
<evidence type="ECO:0000256" key="1">
    <source>
        <dbReference type="ARBA" id="ARBA00022579"/>
    </source>
</evidence>
<dbReference type="KEGG" id="sroi:IAG44_00190"/>
<dbReference type="InterPro" id="IPR000833">
    <property type="entry name" value="A-amylase_inhib"/>
</dbReference>
<proteinExistence type="predicted"/>
<reference evidence="4 5" key="1">
    <citation type="submission" date="2020-08" db="EMBL/GenBank/DDBJ databases">
        <title>A novel species.</title>
        <authorList>
            <person name="Gao J."/>
        </authorList>
    </citation>
    <scope>NUCLEOTIDE SEQUENCE [LARGE SCALE GENOMIC DNA]</scope>
    <source>
        <strain evidence="4 5">CRXT-G-22</strain>
    </source>
</reference>
<feature type="signal peptide" evidence="3">
    <location>
        <begin position="1"/>
        <end position="30"/>
    </location>
</feature>
<accession>A0A7H0I5I5</accession>
<dbReference type="SUPFAM" id="SSF49498">
    <property type="entry name" value="alpha-Amylase inhibitor tendamistat"/>
    <property type="match status" value="1"/>
</dbReference>
<feature type="chain" id="PRO_5029001573" evidence="3">
    <location>
        <begin position="31"/>
        <end position="102"/>
    </location>
</feature>
<keyword evidence="2" id="KW-1015">Disulfide bond</keyword>
<dbReference type="AlphaFoldDB" id="A0A7H0I5I5"/>
<protein>
    <submittedName>
        <fullName evidence="4">Uncharacterized protein</fullName>
    </submittedName>
</protein>
<dbReference type="Gene3D" id="2.60.40.20">
    <property type="entry name" value="Alpha-amylase inhibitor"/>
    <property type="match status" value="1"/>
</dbReference>
<dbReference type="Proteomes" id="UP000516052">
    <property type="component" value="Chromosome"/>
</dbReference>